<dbReference type="InterPro" id="IPR016186">
    <property type="entry name" value="C-type_lectin-like/link_sf"/>
</dbReference>
<protein>
    <recommendedName>
        <fullName evidence="2">C-type lectin domain-containing protein</fullName>
    </recommendedName>
</protein>
<reference evidence="3" key="1">
    <citation type="submission" date="2023-05" db="EMBL/GenBank/DDBJ databases">
        <title>High-quality long-read genome of Scophthalmus maximus.</title>
        <authorList>
            <person name="Lien S."/>
            <person name="Martinez P."/>
        </authorList>
    </citation>
    <scope>NUCLEOTIDE SEQUENCE [LARGE SCALE GENOMIC DNA]</scope>
</reference>
<feature type="domain" description="C-type lectin" evidence="2">
    <location>
        <begin position="79"/>
        <end position="194"/>
    </location>
</feature>
<dbReference type="SMART" id="SM00034">
    <property type="entry name" value="CLECT"/>
    <property type="match status" value="1"/>
</dbReference>
<reference evidence="3" key="2">
    <citation type="submission" date="2025-08" db="UniProtKB">
        <authorList>
            <consortium name="Ensembl"/>
        </authorList>
    </citation>
    <scope>IDENTIFICATION</scope>
</reference>
<dbReference type="Pfam" id="PF00059">
    <property type="entry name" value="Lectin_C"/>
    <property type="match status" value="2"/>
</dbReference>
<evidence type="ECO:0000313" key="4">
    <source>
        <dbReference type="Proteomes" id="UP000694558"/>
    </source>
</evidence>
<dbReference type="PANTHER" id="PTHR45784">
    <property type="entry name" value="C-TYPE LECTIN DOMAIN FAMILY 20 MEMBER A-RELATED"/>
    <property type="match status" value="1"/>
</dbReference>
<evidence type="ECO:0000256" key="1">
    <source>
        <dbReference type="ARBA" id="ARBA00023157"/>
    </source>
</evidence>
<dbReference type="PANTHER" id="PTHR45784:SF3">
    <property type="entry name" value="C-TYPE LECTIN DOMAIN FAMILY 4 MEMBER K-LIKE-RELATED"/>
    <property type="match status" value="1"/>
</dbReference>
<dbReference type="Gene3D" id="3.10.100.10">
    <property type="entry name" value="Mannose-Binding Protein A, subunit A"/>
    <property type="match status" value="2"/>
</dbReference>
<dbReference type="GeneTree" id="ENSGT01100000263473"/>
<sequence length="203" mass="23763">MNRLVNTAQDSSGGLTKKAWIGLHDNLTSWRWSFADRSYYRNWDFNQPDNFLGDQMCVKMLSGGVWEDSNCLLKNPFICYDVRFIFIAREMSWPDAQLYCRRQYTDLASITEERENKQIQVLTNKTTVWIGLYRSVTFDVTRDWSDRSESAYRYWDVRQPDNVGGKQNCTATNLGNAGRWSDEECSTELSFVCFRRNGRTCSN</sequence>
<dbReference type="PROSITE" id="PS00615">
    <property type="entry name" value="C_TYPE_LECTIN_1"/>
    <property type="match status" value="1"/>
</dbReference>
<accession>A0A8D3ATA7</accession>
<dbReference type="InterPro" id="IPR001304">
    <property type="entry name" value="C-type_lectin-like"/>
</dbReference>
<evidence type="ECO:0000259" key="2">
    <source>
        <dbReference type="PROSITE" id="PS50041"/>
    </source>
</evidence>
<dbReference type="AlphaFoldDB" id="A0A8D3ATA7"/>
<organism evidence="3 4">
    <name type="scientific">Scophthalmus maximus</name>
    <name type="common">Turbot</name>
    <name type="synonym">Psetta maxima</name>
    <dbReference type="NCBI Taxonomy" id="52904"/>
    <lineage>
        <taxon>Eukaryota</taxon>
        <taxon>Metazoa</taxon>
        <taxon>Chordata</taxon>
        <taxon>Craniata</taxon>
        <taxon>Vertebrata</taxon>
        <taxon>Euteleostomi</taxon>
        <taxon>Actinopterygii</taxon>
        <taxon>Neopterygii</taxon>
        <taxon>Teleostei</taxon>
        <taxon>Neoteleostei</taxon>
        <taxon>Acanthomorphata</taxon>
        <taxon>Carangaria</taxon>
        <taxon>Pleuronectiformes</taxon>
        <taxon>Pleuronectoidei</taxon>
        <taxon>Scophthalmidae</taxon>
        <taxon>Scophthalmus</taxon>
    </lineage>
</organism>
<feature type="domain" description="C-type lectin" evidence="2">
    <location>
        <begin position="20"/>
        <end position="80"/>
    </location>
</feature>
<keyword evidence="1" id="KW-1015">Disulfide bond</keyword>
<dbReference type="InterPro" id="IPR016187">
    <property type="entry name" value="CTDL_fold"/>
</dbReference>
<evidence type="ECO:0000313" key="3">
    <source>
        <dbReference type="Ensembl" id="ENSSMAP00000023171.2"/>
    </source>
</evidence>
<dbReference type="InterPro" id="IPR018378">
    <property type="entry name" value="C-type_lectin_CS"/>
</dbReference>
<name>A0A8D3ATA7_SCOMX</name>
<dbReference type="SUPFAM" id="SSF56436">
    <property type="entry name" value="C-type lectin-like"/>
    <property type="match status" value="2"/>
</dbReference>
<dbReference type="Proteomes" id="UP000694558">
    <property type="component" value="Chromosome 2"/>
</dbReference>
<dbReference type="Ensembl" id="ENSSMAT00000023438.2">
    <property type="protein sequence ID" value="ENSSMAP00000023171.2"/>
    <property type="gene ID" value="ENSSMAG00000014136.2"/>
</dbReference>
<dbReference type="PROSITE" id="PS50041">
    <property type="entry name" value="C_TYPE_LECTIN_2"/>
    <property type="match status" value="2"/>
</dbReference>
<proteinExistence type="predicted"/>